<accession>X1L7F1</accession>
<protein>
    <recommendedName>
        <fullName evidence="8">Branched-chain amino acid ABC transporter permease</fullName>
    </recommendedName>
</protein>
<feature type="transmembrane region" description="Helical" evidence="6">
    <location>
        <begin position="201"/>
        <end position="222"/>
    </location>
</feature>
<keyword evidence="5 6" id="KW-0472">Membrane</keyword>
<evidence type="ECO:0008006" key="8">
    <source>
        <dbReference type="Google" id="ProtNLM"/>
    </source>
</evidence>
<evidence type="ECO:0000256" key="4">
    <source>
        <dbReference type="ARBA" id="ARBA00022989"/>
    </source>
</evidence>
<feature type="transmembrane region" description="Helical" evidence="6">
    <location>
        <begin position="253"/>
        <end position="271"/>
    </location>
</feature>
<dbReference type="Pfam" id="PF02653">
    <property type="entry name" value="BPD_transp_2"/>
    <property type="match status" value="1"/>
</dbReference>
<dbReference type="AlphaFoldDB" id="X1L7F1"/>
<feature type="transmembrane region" description="Helical" evidence="6">
    <location>
        <begin position="228"/>
        <end position="246"/>
    </location>
</feature>
<keyword evidence="2" id="KW-1003">Cell membrane</keyword>
<dbReference type="EMBL" id="BARV01007992">
    <property type="protein sequence ID" value="GAI15262.1"/>
    <property type="molecule type" value="Genomic_DNA"/>
</dbReference>
<dbReference type="GO" id="GO:0015658">
    <property type="term" value="F:branched-chain amino acid transmembrane transporter activity"/>
    <property type="evidence" value="ECO:0007669"/>
    <property type="project" value="InterPro"/>
</dbReference>
<feature type="transmembrane region" description="Helical" evidence="6">
    <location>
        <begin position="277"/>
        <end position="299"/>
    </location>
</feature>
<dbReference type="GO" id="GO:0005886">
    <property type="term" value="C:plasma membrane"/>
    <property type="evidence" value="ECO:0007669"/>
    <property type="project" value="UniProtKB-SubCell"/>
</dbReference>
<dbReference type="CDD" id="cd06581">
    <property type="entry name" value="TM_PBP1_LivM_like"/>
    <property type="match status" value="1"/>
</dbReference>
<name>X1L7F1_9ZZZZ</name>
<dbReference type="PANTHER" id="PTHR30482:SF10">
    <property type="entry name" value="HIGH-AFFINITY BRANCHED-CHAIN AMINO ACID TRANSPORT PROTEIN BRAE"/>
    <property type="match status" value="1"/>
</dbReference>
<reference evidence="7" key="1">
    <citation type="journal article" date="2014" name="Front. Microbiol.">
        <title>High frequency of phylogenetically diverse reductive dehalogenase-homologous genes in deep subseafloor sedimentary metagenomes.</title>
        <authorList>
            <person name="Kawai M."/>
            <person name="Futagami T."/>
            <person name="Toyoda A."/>
            <person name="Takaki Y."/>
            <person name="Nishi S."/>
            <person name="Hori S."/>
            <person name="Arai W."/>
            <person name="Tsubouchi T."/>
            <person name="Morono Y."/>
            <person name="Uchiyama I."/>
            <person name="Ito T."/>
            <person name="Fujiyama A."/>
            <person name="Inagaki F."/>
            <person name="Takami H."/>
        </authorList>
    </citation>
    <scope>NUCLEOTIDE SEQUENCE</scope>
    <source>
        <strain evidence="7">Expedition CK06-06</strain>
    </source>
</reference>
<feature type="transmembrane region" description="Helical" evidence="6">
    <location>
        <begin position="109"/>
        <end position="129"/>
    </location>
</feature>
<organism evidence="7">
    <name type="scientific">marine sediment metagenome</name>
    <dbReference type="NCBI Taxonomy" id="412755"/>
    <lineage>
        <taxon>unclassified sequences</taxon>
        <taxon>metagenomes</taxon>
        <taxon>ecological metagenomes</taxon>
    </lineage>
</organism>
<evidence type="ECO:0000256" key="3">
    <source>
        <dbReference type="ARBA" id="ARBA00022692"/>
    </source>
</evidence>
<evidence type="ECO:0000256" key="2">
    <source>
        <dbReference type="ARBA" id="ARBA00022475"/>
    </source>
</evidence>
<evidence type="ECO:0000256" key="6">
    <source>
        <dbReference type="SAM" id="Phobius"/>
    </source>
</evidence>
<evidence type="ECO:0000313" key="7">
    <source>
        <dbReference type="EMBL" id="GAI15262.1"/>
    </source>
</evidence>
<dbReference type="InterPro" id="IPR043428">
    <property type="entry name" value="LivM-like"/>
</dbReference>
<evidence type="ECO:0000256" key="5">
    <source>
        <dbReference type="ARBA" id="ARBA00023136"/>
    </source>
</evidence>
<evidence type="ECO:0000256" key="1">
    <source>
        <dbReference type="ARBA" id="ARBA00004651"/>
    </source>
</evidence>
<feature type="transmembrane region" description="Helical" evidence="6">
    <location>
        <begin position="149"/>
        <end position="167"/>
    </location>
</feature>
<feature type="transmembrane region" description="Helical" evidence="6">
    <location>
        <begin position="7"/>
        <end position="23"/>
    </location>
</feature>
<dbReference type="InterPro" id="IPR001851">
    <property type="entry name" value="ABC_transp_permease"/>
</dbReference>
<gene>
    <name evidence="7" type="ORF">S06H3_16176</name>
</gene>
<feature type="transmembrane region" description="Helical" evidence="6">
    <location>
        <begin position="54"/>
        <end position="75"/>
    </location>
</feature>
<comment type="caution">
    <text evidence="7">The sequence shown here is derived from an EMBL/GenBank/DDBJ whole genome shotgun (WGS) entry which is preliminary data.</text>
</comment>
<comment type="subcellular location">
    <subcellularLocation>
        <location evidence="1">Cell membrane</location>
        <topology evidence="1">Multi-pass membrane protein</topology>
    </subcellularLocation>
</comment>
<proteinExistence type="predicted"/>
<feature type="transmembrane region" description="Helical" evidence="6">
    <location>
        <begin position="81"/>
        <end position="102"/>
    </location>
</feature>
<sequence length="320" mass="34961">MAKKSWFLPAILGIVAIALPPFLGGYFQHILILVMMWIAMATGWNLLGGYCGQASLGSAAFFGLGAYGAGLLYLHWGISPWWGMIAGPLLAIMVAIPIGLVTFRLRGGYFVLSMLAVCEAIRIVFLNWVEMSAGPLGIVIERTWGMEKLPYYYMVLAIVALSLYVVYRLMKSKFGYYFVSIREDQDAAEGLGIPSTKYKMYALIPCAGIIGLAGAFYMNYMVFIEPNVVFPLIISATMILSVMLGGPGTFWGPALGATIFVLLSELLRAFAGPVIGTIHYLIFALILVLVIMFLPNGIAGEGYKIKRLFRGKKPVYVGGE</sequence>
<feature type="transmembrane region" description="Helical" evidence="6">
    <location>
        <begin position="29"/>
        <end position="47"/>
    </location>
</feature>
<keyword evidence="4 6" id="KW-1133">Transmembrane helix</keyword>
<keyword evidence="3 6" id="KW-0812">Transmembrane</keyword>
<dbReference type="PANTHER" id="PTHR30482">
    <property type="entry name" value="HIGH-AFFINITY BRANCHED-CHAIN AMINO ACID TRANSPORT SYSTEM PERMEASE"/>
    <property type="match status" value="1"/>
</dbReference>